<keyword evidence="6 7" id="KW-0472">Membrane</keyword>
<dbReference type="PANTHER" id="PTHR36838">
    <property type="entry name" value="AUXIN EFFLUX CARRIER FAMILY PROTEIN"/>
    <property type="match status" value="1"/>
</dbReference>
<feature type="transmembrane region" description="Helical" evidence="7">
    <location>
        <begin position="124"/>
        <end position="145"/>
    </location>
</feature>
<feature type="transmembrane region" description="Helical" evidence="7">
    <location>
        <begin position="232"/>
        <end position="254"/>
    </location>
</feature>
<proteinExistence type="predicted"/>
<accession>A0ABU9CKC1</accession>
<protein>
    <submittedName>
        <fullName evidence="8">AEC family transporter</fullName>
    </submittedName>
</protein>
<feature type="transmembrane region" description="Helical" evidence="7">
    <location>
        <begin position="202"/>
        <end position="220"/>
    </location>
</feature>
<feature type="transmembrane region" description="Helical" evidence="7">
    <location>
        <begin position="6"/>
        <end position="22"/>
    </location>
</feature>
<keyword evidence="5 7" id="KW-1133">Transmembrane helix</keyword>
<dbReference type="Pfam" id="PF03547">
    <property type="entry name" value="Mem_trans"/>
    <property type="match status" value="1"/>
</dbReference>
<dbReference type="InterPro" id="IPR004776">
    <property type="entry name" value="Mem_transp_PIN-like"/>
</dbReference>
<reference evidence="8 9" key="1">
    <citation type="submission" date="2024-04" db="EMBL/GenBank/DDBJ databases">
        <title>Novel species of the genus Ideonella isolated from streams.</title>
        <authorList>
            <person name="Lu H."/>
        </authorList>
    </citation>
    <scope>NUCLEOTIDE SEQUENCE [LARGE SCALE GENOMIC DNA]</scope>
    <source>
        <strain evidence="8 9">DXS22W</strain>
    </source>
</reference>
<evidence type="ECO:0000256" key="6">
    <source>
        <dbReference type="ARBA" id="ARBA00023136"/>
    </source>
</evidence>
<name>A0ABU9CKC1_9BURK</name>
<comment type="subcellular location">
    <subcellularLocation>
        <location evidence="1">Membrane</location>
        <topology evidence="1">Multi-pass membrane protein</topology>
    </subcellularLocation>
</comment>
<evidence type="ECO:0000256" key="2">
    <source>
        <dbReference type="ARBA" id="ARBA00022448"/>
    </source>
</evidence>
<keyword evidence="9" id="KW-1185">Reference proteome</keyword>
<keyword evidence="4 7" id="KW-0812">Transmembrane</keyword>
<evidence type="ECO:0000256" key="1">
    <source>
        <dbReference type="ARBA" id="ARBA00004141"/>
    </source>
</evidence>
<feature type="transmembrane region" description="Helical" evidence="7">
    <location>
        <begin position="34"/>
        <end position="53"/>
    </location>
</feature>
<evidence type="ECO:0000256" key="7">
    <source>
        <dbReference type="SAM" id="Phobius"/>
    </source>
</evidence>
<sequence length="320" mass="33016">MLELVNLTGPIFALIGLGWLAVRHGGIERTMLPALGRFVMFFALPALLVRTLGQRDPVEVINGRFLLAYAAGSLLAMGAGLLWARSQGQPRERAAITAMGMCCSNSAFVGFPLAVQLVGHEAAVALALCMLVENFLMIPLCLALADSASARQQPMHRAIGSAIWGLRRNPIVLGMVAGVLVGTLRTHAGLTLPAVLHKAIELLAGASAGVSLFYIGGALVGLQPGQGVRIQVLSVAAGKLLLHPLAVGALMLSLPGVPVSLAWAGVVLAGAPMLGIYPILGQRYGLQALNAACMLGATLGSFVTLGLVISALRALLGAPH</sequence>
<feature type="transmembrane region" description="Helical" evidence="7">
    <location>
        <begin position="260"/>
        <end position="280"/>
    </location>
</feature>
<dbReference type="EMBL" id="JBBUTH010000009">
    <property type="protein sequence ID" value="MEK8052289.1"/>
    <property type="molecule type" value="Genomic_DNA"/>
</dbReference>
<evidence type="ECO:0000256" key="4">
    <source>
        <dbReference type="ARBA" id="ARBA00022692"/>
    </source>
</evidence>
<dbReference type="PANTHER" id="PTHR36838:SF3">
    <property type="entry name" value="TRANSPORTER AUXIN EFFLUX CARRIER EC FAMILY"/>
    <property type="match status" value="1"/>
</dbReference>
<feature type="transmembrane region" description="Helical" evidence="7">
    <location>
        <begin position="292"/>
        <end position="316"/>
    </location>
</feature>
<evidence type="ECO:0000256" key="5">
    <source>
        <dbReference type="ARBA" id="ARBA00022989"/>
    </source>
</evidence>
<feature type="transmembrane region" description="Helical" evidence="7">
    <location>
        <begin position="171"/>
        <end position="196"/>
    </location>
</feature>
<organism evidence="8 9">
    <name type="scientific">Pseudaquabacterium inlustre</name>
    <dbReference type="NCBI Taxonomy" id="2984192"/>
    <lineage>
        <taxon>Bacteria</taxon>
        <taxon>Pseudomonadati</taxon>
        <taxon>Pseudomonadota</taxon>
        <taxon>Betaproteobacteria</taxon>
        <taxon>Burkholderiales</taxon>
        <taxon>Sphaerotilaceae</taxon>
        <taxon>Pseudaquabacterium</taxon>
    </lineage>
</organism>
<keyword evidence="2" id="KW-0813">Transport</keyword>
<evidence type="ECO:0000313" key="8">
    <source>
        <dbReference type="EMBL" id="MEK8052289.1"/>
    </source>
</evidence>
<feature type="transmembrane region" description="Helical" evidence="7">
    <location>
        <begin position="96"/>
        <end position="118"/>
    </location>
</feature>
<evidence type="ECO:0000256" key="3">
    <source>
        <dbReference type="ARBA" id="ARBA00022475"/>
    </source>
</evidence>
<feature type="transmembrane region" description="Helical" evidence="7">
    <location>
        <begin position="65"/>
        <end position="84"/>
    </location>
</feature>
<comment type="caution">
    <text evidence="8">The sequence shown here is derived from an EMBL/GenBank/DDBJ whole genome shotgun (WGS) entry which is preliminary data.</text>
</comment>
<dbReference type="Proteomes" id="UP001365405">
    <property type="component" value="Unassembled WGS sequence"/>
</dbReference>
<gene>
    <name evidence="8" type="ORF">AACH10_18705</name>
</gene>
<evidence type="ECO:0000313" key="9">
    <source>
        <dbReference type="Proteomes" id="UP001365405"/>
    </source>
</evidence>
<keyword evidence="3" id="KW-1003">Cell membrane</keyword>
<dbReference type="RefSeq" id="WP_341412003.1">
    <property type="nucleotide sequence ID" value="NZ_JBBUTH010000009.1"/>
</dbReference>